<organism evidence="2 3">
    <name type="scientific">Streptomyces virginiae</name>
    <name type="common">Streptomyces cinnamonensis</name>
    <dbReference type="NCBI Taxonomy" id="1961"/>
    <lineage>
        <taxon>Bacteria</taxon>
        <taxon>Bacillati</taxon>
        <taxon>Actinomycetota</taxon>
        <taxon>Actinomycetes</taxon>
        <taxon>Kitasatosporales</taxon>
        <taxon>Streptomycetaceae</taxon>
        <taxon>Streptomyces</taxon>
    </lineage>
</organism>
<sequence length="65" mass="7501">MVVPEKRLHSVEEAAELLNVGRSTAFEEIRLGRLRTVRVGRRRLVPTEYVDEYVELLKIEAHKAA</sequence>
<dbReference type="RefSeq" id="WP_053177136.1">
    <property type="nucleotide sequence ID" value="NZ_LGUV01000379.1"/>
</dbReference>
<dbReference type="AlphaFoldDB" id="A0A0L8M374"/>
<protein>
    <submittedName>
        <fullName evidence="2">Excisionase</fullName>
    </submittedName>
</protein>
<evidence type="ECO:0000313" key="3">
    <source>
        <dbReference type="Proteomes" id="UP000037084"/>
    </source>
</evidence>
<dbReference type="InterPro" id="IPR010093">
    <property type="entry name" value="SinI_DNA-bd"/>
</dbReference>
<evidence type="ECO:0000313" key="2">
    <source>
        <dbReference type="EMBL" id="KOG44779.1"/>
    </source>
</evidence>
<dbReference type="PATRIC" id="fig|1961.12.peg.7588"/>
<dbReference type="Pfam" id="PF12728">
    <property type="entry name" value="HTH_17"/>
    <property type="match status" value="1"/>
</dbReference>
<dbReference type="NCBIfam" id="TIGR01764">
    <property type="entry name" value="excise"/>
    <property type="match status" value="1"/>
</dbReference>
<proteinExistence type="predicted"/>
<dbReference type="EMBL" id="LGUV01000379">
    <property type="protein sequence ID" value="KOG44779.1"/>
    <property type="molecule type" value="Genomic_DNA"/>
</dbReference>
<gene>
    <name evidence="2" type="ORF">ADK75_34395</name>
</gene>
<name>A0A0L8M374_STRVG</name>
<dbReference type="GO" id="GO:0003677">
    <property type="term" value="F:DNA binding"/>
    <property type="evidence" value="ECO:0007669"/>
    <property type="project" value="InterPro"/>
</dbReference>
<feature type="domain" description="Helix-turn-helix" evidence="1">
    <location>
        <begin position="10"/>
        <end position="55"/>
    </location>
</feature>
<reference evidence="3" key="1">
    <citation type="submission" date="2015-07" db="EMBL/GenBank/DDBJ databases">
        <authorList>
            <consortium name="Consortium for Microbial Forensics and Genomics (microFORGE)"/>
            <person name="Knight B.M."/>
            <person name="Roberts D.P."/>
            <person name="Lin D."/>
            <person name="Hari K."/>
            <person name="Fletcher J."/>
            <person name="Melcher U."/>
            <person name="Blagden T."/>
            <person name="Winegar R.A."/>
        </authorList>
    </citation>
    <scope>NUCLEOTIDE SEQUENCE [LARGE SCALE GENOMIC DNA]</scope>
    <source>
        <strain evidence="3">NRRL B-1447</strain>
    </source>
</reference>
<comment type="caution">
    <text evidence="2">The sequence shown here is derived from an EMBL/GenBank/DDBJ whole genome shotgun (WGS) entry which is preliminary data.</text>
</comment>
<accession>A0A0L8M374</accession>
<evidence type="ECO:0000259" key="1">
    <source>
        <dbReference type="Pfam" id="PF12728"/>
    </source>
</evidence>
<dbReference type="InterPro" id="IPR041657">
    <property type="entry name" value="HTH_17"/>
</dbReference>
<dbReference type="Proteomes" id="UP000037084">
    <property type="component" value="Unassembled WGS sequence"/>
</dbReference>